<organism evidence="1">
    <name type="scientific">marine sediment metagenome</name>
    <dbReference type="NCBI Taxonomy" id="412755"/>
    <lineage>
        <taxon>unclassified sequences</taxon>
        <taxon>metagenomes</taxon>
        <taxon>ecological metagenomes</taxon>
    </lineage>
</organism>
<evidence type="ECO:0000313" key="1">
    <source>
        <dbReference type="EMBL" id="GAG50970.1"/>
    </source>
</evidence>
<proteinExistence type="predicted"/>
<dbReference type="AlphaFoldDB" id="X0Y5D3"/>
<name>X0Y5D3_9ZZZZ</name>
<feature type="non-terminal residue" evidence="1">
    <location>
        <position position="190"/>
    </location>
</feature>
<gene>
    <name evidence="1" type="ORF">S01H1_82611</name>
</gene>
<comment type="caution">
    <text evidence="1">The sequence shown here is derived from an EMBL/GenBank/DDBJ whole genome shotgun (WGS) entry which is preliminary data.</text>
</comment>
<feature type="non-terminal residue" evidence="1">
    <location>
        <position position="1"/>
    </location>
</feature>
<sequence length="190" mass="21784">HIKVGSVRKITNIFGDLAAGMKIVAAEPGISMFPKKDINIIVGFLYDTGGPEPLVLCSNACTLWYSDVVEKFKVIPMSDEDWKEMQHAPINPSKMRFQAGDIINGKRNYHARLGYMAYRPRNSRTIRAQQTRYFQQFEESYAFDRAFTRDLIFDSFPNPRLTGRQEEALGFVNAFPNFHGMYTVTGKYYS</sequence>
<accession>X0Y5D3</accession>
<dbReference type="EMBL" id="BARS01056022">
    <property type="protein sequence ID" value="GAG50970.1"/>
    <property type="molecule type" value="Genomic_DNA"/>
</dbReference>
<protein>
    <submittedName>
        <fullName evidence="1">Uncharacterized protein</fullName>
    </submittedName>
</protein>
<reference evidence="1" key="1">
    <citation type="journal article" date="2014" name="Front. Microbiol.">
        <title>High frequency of phylogenetically diverse reductive dehalogenase-homologous genes in deep subseafloor sedimentary metagenomes.</title>
        <authorList>
            <person name="Kawai M."/>
            <person name="Futagami T."/>
            <person name="Toyoda A."/>
            <person name="Takaki Y."/>
            <person name="Nishi S."/>
            <person name="Hori S."/>
            <person name="Arai W."/>
            <person name="Tsubouchi T."/>
            <person name="Morono Y."/>
            <person name="Uchiyama I."/>
            <person name="Ito T."/>
            <person name="Fujiyama A."/>
            <person name="Inagaki F."/>
            <person name="Takami H."/>
        </authorList>
    </citation>
    <scope>NUCLEOTIDE SEQUENCE</scope>
    <source>
        <strain evidence="1">Expedition CK06-06</strain>
    </source>
</reference>